<dbReference type="AlphaFoldDB" id="A0A6V7QNB5"/>
<feature type="region of interest" description="Disordered" evidence="1">
    <location>
        <begin position="187"/>
        <end position="274"/>
    </location>
</feature>
<dbReference type="EMBL" id="LR862137">
    <property type="protein sequence ID" value="CAD1844256.1"/>
    <property type="molecule type" value="Genomic_DNA"/>
</dbReference>
<accession>A0A6V7QNB5</accession>
<name>A0A6V7QNB5_ANACO</name>
<feature type="compositionally biased region" description="Polar residues" evidence="1">
    <location>
        <begin position="194"/>
        <end position="205"/>
    </location>
</feature>
<reference evidence="2" key="1">
    <citation type="submission" date="2020-07" db="EMBL/GenBank/DDBJ databases">
        <authorList>
            <person name="Lin J."/>
        </authorList>
    </citation>
    <scope>NUCLEOTIDE SEQUENCE</scope>
</reference>
<evidence type="ECO:0008006" key="3">
    <source>
        <dbReference type="Google" id="ProtNLM"/>
    </source>
</evidence>
<feature type="region of interest" description="Disordered" evidence="1">
    <location>
        <begin position="131"/>
        <end position="172"/>
    </location>
</feature>
<organism evidence="2">
    <name type="scientific">Ananas comosus var. bracteatus</name>
    <name type="common">red pineapple</name>
    <dbReference type="NCBI Taxonomy" id="296719"/>
    <lineage>
        <taxon>Eukaryota</taxon>
        <taxon>Viridiplantae</taxon>
        <taxon>Streptophyta</taxon>
        <taxon>Embryophyta</taxon>
        <taxon>Tracheophyta</taxon>
        <taxon>Spermatophyta</taxon>
        <taxon>Magnoliopsida</taxon>
        <taxon>Liliopsida</taxon>
        <taxon>Poales</taxon>
        <taxon>Bromeliaceae</taxon>
        <taxon>Bromelioideae</taxon>
        <taxon>Ananas</taxon>
    </lineage>
</organism>
<sequence>MHFPSLKTATYHSIDNQTDIVMACCVLHNFIRNRNGTEDWLNDGISEIRSHEIIDVPDGDEEYAEDIDSMNNQRRRIPKCHPSPSSIILWPRSSSGALPRRPRLPPSAAGAIPAPCGHLVSAQTERAQAWASRAATPPHRPHRPPVNSGDLPRVSPSVPAHRRLPPRAPAAAQTWCRLRPSPCGLRASLPPMAGSTTLPSTSGDRSSLPGAPPAAALPPRTDATREQLGVGSRSPRHRLPPVAGQHPPRTSRTCRSHSRQERSPSGRRRPTLAPTAPGIEALVSKLDASKALCMLFHKAAVGSKYRLRITYGLIVQGPKPLRKSESVFRLVSR</sequence>
<evidence type="ECO:0000313" key="2">
    <source>
        <dbReference type="EMBL" id="CAD1844256.1"/>
    </source>
</evidence>
<gene>
    <name evidence="2" type="ORF">CB5_LOCUS27467</name>
</gene>
<protein>
    <recommendedName>
        <fullName evidence="3">DDE Tnp4 domain-containing protein</fullName>
    </recommendedName>
</protein>
<proteinExistence type="predicted"/>
<evidence type="ECO:0000256" key="1">
    <source>
        <dbReference type="SAM" id="MobiDB-lite"/>
    </source>
</evidence>